<dbReference type="EMBL" id="JAGGLB010000023">
    <property type="protein sequence ID" value="MBP1994145.1"/>
    <property type="molecule type" value="Genomic_DNA"/>
</dbReference>
<reference evidence="1 2" key="1">
    <citation type="submission" date="2021-03" db="EMBL/GenBank/DDBJ databases">
        <title>Genomic Encyclopedia of Type Strains, Phase IV (KMG-IV): sequencing the most valuable type-strain genomes for metagenomic binning, comparative biology and taxonomic classification.</title>
        <authorList>
            <person name="Goeker M."/>
        </authorList>
    </citation>
    <scope>NUCLEOTIDE SEQUENCE [LARGE SCALE GENOMIC DNA]</scope>
    <source>
        <strain evidence="1 2">DSM 26048</strain>
    </source>
</reference>
<evidence type="ECO:0000313" key="2">
    <source>
        <dbReference type="Proteomes" id="UP001519287"/>
    </source>
</evidence>
<accession>A0ABS4J2T5</accession>
<dbReference type="RefSeq" id="WP_245375883.1">
    <property type="nucleotide sequence ID" value="NZ_JAGGLB010000023.1"/>
</dbReference>
<keyword evidence="2" id="KW-1185">Reference proteome</keyword>
<name>A0ABS4J2T5_9BACL</name>
<proteinExistence type="predicted"/>
<evidence type="ECO:0008006" key="3">
    <source>
        <dbReference type="Google" id="ProtNLM"/>
    </source>
</evidence>
<gene>
    <name evidence="1" type="ORF">J2Z66_005771</name>
</gene>
<sequence length="103" mass="11468">MAITDLLIDGPFQKERLNTSRPWVGSSNQRYHFLTERYLHLKERLTDIPNRLEVRLTPDGRVMVNGLAEVGDLEDLFGGLLGGISLVCNLMAITELPFGSPTG</sequence>
<evidence type="ECO:0000313" key="1">
    <source>
        <dbReference type="EMBL" id="MBP1994145.1"/>
    </source>
</evidence>
<dbReference type="Proteomes" id="UP001519287">
    <property type="component" value="Unassembled WGS sequence"/>
</dbReference>
<protein>
    <recommendedName>
        <fullName evidence="3">BON domain-containing protein</fullName>
    </recommendedName>
</protein>
<comment type="caution">
    <text evidence="1">The sequence shown here is derived from an EMBL/GenBank/DDBJ whole genome shotgun (WGS) entry which is preliminary data.</text>
</comment>
<organism evidence="1 2">
    <name type="scientific">Paenibacillus eucommiae</name>
    <dbReference type="NCBI Taxonomy" id="1355755"/>
    <lineage>
        <taxon>Bacteria</taxon>
        <taxon>Bacillati</taxon>
        <taxon>Bacillota</taxon>
        <taxon>Bacilli</taxon>
        <taxon>Bacillales</taxon>
        <taxon>Paenibacillaceae</taxon>
        <taxon>Paenibacillus</taxon>
    </lineage>
</organism>